<evidence type="ECO:0000259" key="2">
    <source>
        <dbReference type="Pfam" id="PF20152"/>
    </source>
</evidence>
<dbReference type="OrthoDB" id="3010870at2759"/>
<dbReference type="InterPro" id="IPR045339">
    <property type="entry name" value="DUF6534"/>
</dbReference>
<feature type="transmembrane region" description="Helical" evidence="1">
    <location>
        <begin position="106"/>
        <end position="127"/>
    </location>
</feature>
<dbReference type="Pfam" id="PF20152">
    <property type="entry name" value="DUF6534"/>
    <property type="match status" value="1"/>
</dbReference>
<keyword evidence="1" id="KW-1133">Transmembrane helix</keyword>
<feature type="transmembrane region" description="Helical" evidence="1">
    <location>
        <begin position="235"/>
        <end position="256"/>
    </location>
</feature>
<gene>
    <name evidence="3" type="ORF">D9615_001588</name>
</gene>
<name>A0A8H5MAB8_9AGAR</name>
<keyword evidence="1" id="KW-0472">Membrane</keyword>
<accession>A0A8H5MAB8</accession>
<sequence length="370" mass="40231">MSEAAPPAGPPPPSGLLPLPPNIGAIAAPQLIGSLLNFLLYGVLAVQVYIYRLSFPKDNNLIKLLVYFTLVFESVQTALNGVDMYHWFAKGFGNVLNFADPRLSPFYTPMMGSIMALVVQLFFCYRIWVINRSFWWWCLLIAAVSVVQAVAGFIGGVKVFAYYNLFPIACSDSGQAHLTSDVAKRHNQSSLVYLWLVGDAVADVMIAATMTFSLLRASPKAHRQTNDVVSRIVRLTVETNALSAGVAIISLVLFAGTPGTTYFITPTLILGKLYANTLLVTFNNRAFLQKSAGGPSSSYVSSGNYASHPSTRVSIYRSNIPFSAGLKFEDPTDTIIDGRGVTITNHTHTIGDTDIGLDTMNRDKPLPGHL</sequence>
<dbReference type="EMBL" id="JAACJP010000002">
    <property type="protein sequence ID" value="KAF5386559.1"/>
    <property type="molecule type" value="Genomic_DNA"/>
</dbReference>
<keyword evidence="4" id="KW-1185">Reference proteome</keyword>
<feature type="transmembrane region" description="Helical" evidence="1">
    <location>
        <begin position="192"/>
        <end position="215"/>
    </location>
</feature>
<comment type="caution">
    <text evidence="3">The sequence shown here is derived from an EMBL/GenBank/DDBJ whole genome shotgun (WGS) entry which is preliminary data.</text>
</comment>
<evidence type="ECO:0000256" key="1">
    <source>
        <dbReference type="SAM" id="Phobius"/>
    </source>
</evidence>
<reference evidence="3 4" key="1">
    <citation type="journal article" date="2020" name="ISME J.">
        <title>Uncovering the hidden diversity of litter-decomposition mechanisms in mushroom-forming fungi.</title>
        <authorList>
            <person name="Floudas D."/>
            <person name="Bentzer J."/>
            <person name="Ahren D."/>
            <person name="Johansson T."/>
            <person name="Persson P."/>
            <person name="Tunlid A."/>
        </authorList>
    </citation>
    <scope>NUCLEOTIDE SEQUENCE [LARGE SCALE GENOMIC DNA]</scope>
    <source>
        <strain evidence="3 4">CBS 661.87</strain>
    </source>
</reference>
<feature type="domain" description="DUF6534" evidence="2">
    <location>
        <begin position="200"/>
        <end position="286"/>
    </location>
</feature>
<dbReference type="PANTHER" id="PTHR40465:SF1">
    <property type="entry name" value="DUF6534 DOMAIN-CONTAINING PROTEIN"/>
    <property type="match status" value="1"/>
</dbReference>
<dbReference type="AlphaFoldDB" id="A0A8H5MAB8"/>
<organism evidence="3 4">
    <name type="scientific">Tricholomella constricta</name>
    <dbReference type="NCBI Taxonomy" id="117010"/>
    <lineage>
        <taxon>Eukaryota</taxon>
        <taxon>Fungi</taxon>
        <taxon>Dikarya</taxon>
        <taxon>Basidiomycota</taxon>
        <taxon>Agaricomycotina</taxon>
        <taxon>Agaricomycetes</taxon>
        <taxon>Agaricomycetidae</taxon>
        <taxon>Agaricales</taxon>
        <taxon>Tricholomatineae</taxon>
        <taxon>Lyophyllaceae</taxon>
        <taxon>Tricholomella</taxon>
    </lineage>
</organism>
<dbReference type="Proteomes" id="UP000565441">
    <property type="component" value="Unassembled WGS sequence"/>
</dbReference>
<feature type="transmembrane region" description="Helical" evidence="1">
    <location>
        <begin position="31"/>
        <end position="52"/>
    </location>
</feature>
<evidence type="ECO:0000313" key="4">
    <source>
        <dbReference type="Proteomes" id="UP000565441"/>
    </source>
</evidence>
<dbReference type="PANTHER" id="PTHR40465">
    <property type="entry name" value="CHROMOSOME 1, WHOLE GENOME SHOTGUN SEQUENCE"/>
    <property type="match status" value="1"/>
</dbReference>
<protein>
    <recommendedName>
        <fullName evidence="2">DUF6534 domain-containing protein</fullName>
    </recommendedName>
</protein>
<proteinExistence type="predicted"/>
<evidence type="ECO:0000313" key="3">
    <source>
        <dbReference type="EMBL" id="KAF5386559.1"/>
    </source>
</evidence>
<feature type="transmembrane region" description="Helical" evidence="1">
    <location>
        <begin position="64"/>
        <end position="86"/>
    </location>
</feature>
<keyword evidence="1" id="KW-0812">Transmembrane</keyword>
<feature type="transmembrane region" description="Helical" evidence="1">
    <location>
        <begin position="134"/>
        <end position="157"/>
    </location>
</feature>